<keyword evidence="1" id="KW-0472">Membrane</keyword>
<evidence type="ECO:0000256" key="1">
    <source>
        <dbReference type="SAM" id="Phobius"/>
    </source>
</evidence>
<dbReference type="EMBL" id="JBHLXH010000001">
    <property type="protein sequence ID" value="MFC0222672.1"/>
    <property type="molecule type" value="Genomic_DNA"/>
</dbReference>
<evidence type="ECO:0000313" key="2">
    <source>
        <dbReference type="EMBL" id="MFC0222672.1"/>
    </source>
</evidence>
<organism evidence="2 3">
    <name type="scientific">Nocardioides zeicaulis</name>
    <dbReference type="NCBI Taxonomy" id="1776857"/>
    <lineage>
        <taxon>Bacteria</taxon>
        <taxon>Bacillati</taxon>
        <taxon>Actinomycetota</taxon>
        <taxon>Actinomycetes</taxon>
        <taxon>Propionibacteriales</taxon>
        <taxon>Nocardioidaceae</taxon>
        <taxon>Nocardioides</taxon>
    </lineage>
</organism>
<keyword evidence="1" id="KW-1133">Transmembrane helix</keyword>
<dbReference type="Proteomes" id="UP001589698">
    <property type="component" value="Unassembled WGS sequence"/>
</dbReference>
<keyword evidence="3" id="KW-1185">Reference proteome</keyword>
<feature type="transmembrane region" description="Helical" evidence="1">
    <location>
        <begin position="34"/>
        <end position="55"/>
    </location>
</feature>
<reference evidence="2 3" key="1">
    <citation type="submission" date="2024-09" db="EMBL/GenBank/DDBJ databases">
        <authorList>
            <person name="Sun Q."/>
            <person name="Mori K."/>
        </authorList>
    </citation>
    <scope>NUCLEOTIDE SEQUENCE [LARGE SCALE GENOMIC DNA]</scope>
    <source>
        <strain evidence="2 3">CCM 8654</strain>
    </source>
</reference>
<proteinExistence type="predicted"/>
<feature type="transmembrane region" description="Helical" evidence="1">
    <location>
        <begin position="61"/>
        <end position="80"/>
    </location>
</feature>
<evidence type="ECO:0000313" key="3">
    <source>
        <dbReference type="Proteomes" id="UP001589698"/>
    </source>
</evidence>
<dbReference type="RefSeq" id="WP_378518318.1">
    <property type="nucleotide sequence ID" value="NZ_CBCSDI010000060.1"/>
</dbReference>
<gene>
    <name evidence="2" type="ORF">ACFFJG_09270</name>
</gene>
<name>A0ABV6E126_9ACTN</name>
<sequence length="199" mass="21540">MADLVPWRTEPERPRVHLGTVGADRLRVRADYPVTGVAIVLLALQAAFLVPLFVSLDVVPVAVPALLALDALGFGALWLLRERARRDVGRLEASYDDGGSGRDGVTRDPSLVGLLAVSRERHEAIREEWTRALTDSLAPLTTSASTDVSDPDTAAFLEAYAALEDLLAAHPDGLPPALVAVYGQDVRECRRLWDAARAR</sequence>
<keyword evidence="1" id="KW-0812">Transmembrane</keyword>
<accession>A0ABV6E126</accession>
<protein>
    <submittedName>
        <fullName evidence="2">Uncharacterized protein</fullName>
    </submittedName>
</protein>
<comment type="caution">
    <text evidence="2">The sequence shown here is derived from an EMBL/GenBank/DDBJ whole genome shotgun (WGS) entry which is preliminary data.</text>
</comment>